<organism evidence="2 3">
    <name type="scientific">Aurantibacter aestuarii</name>
    <dbReference type="NCBI Taxonomy" id="1266046"/>
    <lineage>
        <taxon>Bacteria</taxon>
        <taxon>Pseudomonadati</taxon>
        <taxon>Bacteroidota</taxon>
        <taxon>Flavobacteriia</taxon>
        <taxon>Flavobacteriales</taxon>
        <taxon>Flavobacteriaceae</taxon>
        <taxon>Aurantibacter</taxon>
    </lineage>
</organism>
<reference evidence="2 3" key="1">
    <citation type="submission" date="2018-03" db="EMBL/GenBank/DDBJ databases">
        <title>Mesoflavibacter sp. HG37 and Mesoflavibacter sp. HG96 sp.nov., two marine bacteria isolated from seawater of Western Pacific Ocean.</title>
        <authorList>
            <person name="Cheng H."/>
            <person name="Wu Y.-H."/>
            <person name="Guo L.-L."/>
            <person name="Xu X.-W."/>
        </authorList>
    </citation>
    <scope>NUCLEOTIDE SEQUENCE [LARGE SCALE GENOMIC DNA]</scope>
    <source>
        <strain evidence="2 3">KCTC 32269</strain>
    </source>
</reference>
<feature type="domain" description="Pyruvate phosphate dikinase AMP/ATP-binding" evidence="1">
    <location>
        <begin position="619"/>
        <end position="940"/>
    </location>
</feature>
<dbReference type="GO" id="GO:0005524">
    <property type="term" value="F:ATP binding"/>
    <property type="evidence" value="ECO:0007669"/>
    <property type="project" value="InterPro"/>
</dbReference>
<dbReference type="Gene3D" id="3.30.470.20">
    <property type="entry name" value="ATP-grasp fold, B domain"/>
    <property type="match status" value="1"/>
</dbReference>
<dbReference type="Gene3D" id="3.30.1490.20">
    <property type="entry name" value="ATP-grasp fold, A domain"/>
    <property type="match status" value="1"/>
</dbReference>
<dbReference type="Proteomes" id="UP000238426">
    <property type="component" value="Unassembled WGS sequence"/>
</dbReference>
<keyword evidence="3" id="KW-1185">Reference proteome</keyword>
<dbReference type="InterPro" id="IPR013815">
    <property type="entry name" value="ATP_grasp_subdomain_1"/>
</dbReference>
<dbReference type="PANTHER" id="PTHR43615:SF1">
    <property type="entry name" value="PPDK_N DOMAIN-CONTAINING PROTEIN"/>
    <property type="match status" value="1"/>
</dbReference>
<evidence type="ECO:0000313" key="3">
    <source>
        <dbReference type="Proteomes" id="UP000238426"/>
    </source>
</evidence>
<sequence length="962" mass="108778">MNKYLIVIFMTSCFFASAQKKDNTTIKSLINSYKKDPRGPYNRIKWFCDDGTEREPKDPCPDKIGGIQHADYKTSLLDLRNHNHLFFGDILAAESVTSFLDKSHNFSHLKQYQLNKYLFSVDDGWVLRRAQYYRGAIQSEDEEEWGKDFFLDILKDDVLLNTKFYLIRQALKDIPHNGDDNTAQLMRSQSKQLSEEFPKFMDIRIKIHGQPSKSDITLVENYVAKNKSDLDAASQRDFNELIKTMNTFFAPIDLARLKSDLNQVKSKNETYHLLNKFFSNSETEMTTDYLVSEISNLLYQIKQNITTFNSSSDRLLILDISNQLEKTLLIEAQNLKTTNLLDLVYKINYLSCASVGTGLLENWEFSEIQNKIVEPIFEKDLSVASLNDFLNTTRSIVEWSSAMPKANYLDVVNTYNEFEPLAYGFIDDKVRSSIALSLGDAVSTLGNFVAKESNINNNIEALDNQSSVRGLNPGYAMGKLVVVDGNPDDVEVNSSHIYIFERPPGDLKPVAGIMTVSEGNLVSHVQLLARNLGIPNAALSYNDLKSLKKLDGETIFYAVSNKGSVILKEADDMSSSEEDLFNKTERSKNVIEVPVDKIRLDVNKVINMREVNASDSGKLCGPKAANLGALKQMFPEKVVEGLIIPFGIFRDHMNQCLDAENSVSYWDYLSNVFATANRMKKNDTSDYEIEAYQLEALSYLKDAIINMPLDEEFVNQMTSQFKSVFKSDLGNTPVFLRSDTNMEDLKEFTGAGLNLTLFNILDKKEILRGIKRVWASPYTERSFKWRQKYLSNPENVFPSILIIPSVDVDYSGVMITKGINSGNDDDLTVAFSLGAGGAVDGQSAETRLITEDNNILLAPARQADYIRLPNSGGTQTYATTFNAPILNEKNINSIRELASTIRKNMSDEQAYDVEFGFKNDKLWLFQIRPFVENKQAKSSEYLSSITPKIDSNKQINLKTKLN</sequence>
<protein>
    <submittedName>
        <fullName evidence="2">Phosphoenolpyruvate synthase</fullName>
    </submittedName>
</protein>
<dbReference type="InterPro" id="IPR051549">
    <property type="entry name" value="PEP_Utilizing_Enz"/>
</dbReference>
<dbReference type="RefSeq" id="WP_106463350.1">
    <property type="nucleotide sequence ID" value="NZ_PXOQ01000009.1"/>
</dbReference>
<proteinExistence type="predicted"/>
<gene>
    <name evidence="2" type="ORF">C7H52_07850</name>
</gene>
<comment type="caution">
    <text evidence="2">The sequence shown here is derived from an EMBL/GenBank/DDBJ whole genome shotgun (WGS) entry which is preliminary data.</text>
</comment>
<dbReference type="GO" id="GO:0016301">
    <property type="term" value="F:kinase activity"/>
    <property type="evidence" value="ECO:0007669"/>
    <property type="project" value="InterPro"/>
</dbReference>
<dbReference type="OrthoDB" id="1108665at2"/>
<evidence type="ECO:0000313" key="2">
    <source>
        <dbReference type="EMBL" id="PSG88210.1"/>
    </source>
</evidence>
<dbReference type="EMBL" id="PXOQ01000009">
    <property type="protein sequence ID" value="PSG88210.1"/>
    <property type="molecule type" value="Genomic_DNA"/>
</dbReference>
<dbReference type="AlphaFoldDB" id="A0A2T1N8L5"/>
<accession>A0A2T1N8L5</accession>
<dbReference type="PANTHER" id="PTHR43615">
    <property type="entry name" value="PHOSPHOENOLPYRUVATE SYNTHASE-RELATED"/>
    <property type="match status" value="1"/>
</dbReference>
<dbReference type="Pfam" id="PF01326">
    <property type="entry name" value="PPDK_N"/>
    <property type="match status" value="1"/>
</dbReference>
<evidence type="ECO:0000259" key="1">
    <source>
        <dbReference type="Pfam" id="PF01326"/>
    </source>
</evidence>
<dbReference type="InterPro" id="IPR002192">
    <property type="entry name" value="PPDK_AMP/ATP-bd"/>
</dbReference>
<name>A0A2T1N8L5_9FLAO</name>
<keyword evidence="2" id="KW-0670">Pyruvate</keyword>
<dbReference type="SUPFAM" id="SSF56059">
    <property type="entry name" value="Glutathione synthetase ATP-binding domain-like"/>
    <property type="match status" value="1"/>
</dbReference>